<dbReference type="Pfam" id="PF06722">
    <property type="entry name" value="EryCIII-like_C"/>
    <property type="match status" value="1"/>
</dbReference>
<dbReference type="Pfam" id="PF03033">
    <property type="entry name" value="Glyco_transf_28"/>
    <property type="match status" value="1"/>
</dbReference>
<evidence type="ECO:0000313" key="5">
    <source>
        <dbReference type="EMBL" id="KAH7138489.1"/>
    </source>
</evidence>
<organism evidence="5 6">
    <name type="scientific">Dendryphion nanum</name>
    <dbReference type="NCBI Taxonomy" id="256645"/>
    <lineage>
        <taxon>Eukaryota</taxon>
        <taxon>Fungi</taxon>
        <taxon>Dikarya</taxon>
        <taxon>Ascomycota</taxon>
        <taxon>Pezizomycotina</taxon>
        <taxon>Dothideomycetes</taxon>
        <taxon>Pleosporomycetidae</taxon>
        <taxon>Pleosporales</taxon>
        <taxon>Torulaceae</taxon>
        <taxon>Dendryphion</taxon>
    </lineage>
</organism>
<dbReference type="CDD" id="cd03784">
    <property type="entry name" value="GT1_Gtf-like"/>
    <property type="match status" value="1"/>
</dbReference>
<keyword evidence="1" id="KW-0808">Transferase</keyword>
<evidence type="ECO:0008006" key="7">
    <source>
        <dbReference type="Google" id="ProtNLM"/>
    </source>
</evidence>
<dbReference type="GO" id="GO:0016906">
    <property type="term" value="F:sterol 3-beta-glucosyltransferase activity"/>
    <property type="evidence" value="ECO:0007669"/>
    <property type="project" value="UniProtKB-ARBA"/>
</dbReference>
<accession>A0A9P9EFE5</accession>
<dbReference type="Proteomes" id="UP000700596">
    <property type="component" value="Unassembled WGS sequence"/>
</dbReference>
<dbReference type="FunFam" id="3.40.50.2000:FF:000009">
    <property type="entry name" value="Sterol 3-beta-glucosyltransferase UGT80A2"/>
    <property type="match status" value="1"/>
</dbReference>
<feature type="domain" description="Erythromycin biosynthesis protein CIII-like C-terminal" evidence="4">
    <location>
        <begin position="434"/>
        <end position="522"/>
    </location>
</feature>
<dbReference type="PANTHER" id="PTHR48050">
    <property type="entry name" value="STEROL 3-BETA-GLUCOSYLTRANSFERASE"/>
    <property type="match status" value="1"/>
</dbReference>
<evidence type="ECO:0000259" key="4">
    <source>
        <dbReference type="Pfam" id="PF06722"/>
    </source>
</evidence>
<evidence type="ECO:0000256" key="2">
    <source>
        <dbReference type="SAM" id="MobiDB-lite"/>
    </source>
</evidence>
<comment type="caution">
    <text evidence="5">The sequence shown here is derived from an EMBL/GenBank/DDBJ whole genome shotgun (WGS) entry which is preliminary data.</text>
</comment>
<feature type="domain" description="Glycosyltransferase family 28 N-terminal" evidence="3">
    <location>
        <begin position="119"/>
        <end position="269"/>
    </location>
</feature>
<sequence length="865" mass="93878">MEKEGKVPELSELPGDGPYRIMSSNLEPTNSDKKGTPAASEYGDSNPSTTTSSGTFIGGSPKIGDDGRVNIDLDSRWVKTLSLLYGASDDKIPDDPPPEYSEISNDADPYSSWPLKLNIVIQIVGSRGDVQPFIALGHELCRYGHRVRIATHNIFEDFVRKSGSQLEFYPIGGNPAELMAYMVKNPGLIPSMESMRAGEIKKKRMMVEEMLDGCWRSCIEPDTLTQDPFVADAIIANPPSFAHVHCAQALGIPVHLMFTMPWTSTRAFPHPLANIWNSKGEESLGNYLSYGIVDWLTWQGLGDVINRWRATIDLEEIAMFDGPSLAETLKVPMTYCWSPALIPKPTDWPPYIDVCGFFFRNPPQYEPPPELSSFINSGSPPVYIGFGSIVLEDPKRITTAILESVQANGFRAIVSRGWSNLGSDGESHKDVLFIGDCPHEWLFQHVAAVVHHGGAGTTACGLLNGKPTTIVPFFGDQPFWGKMVAAAGAGPMPIPQRELNTEILSQAINYCLSNEAVVAAAGIARKMQSEVGVETAARSFHRNLPITNMLCDVNPNLPAAFCFSKGKDKIKLSALAAEVVLARNPTDAKHLTLFESKPVIIESRRWDPITGGGSAVLGTAVDLTTSVTGVFTKPMTEYRDDRKRRAYEESKAESSKSAKEKDDITNEDKSNDDGSSVKMGTSDTSTKKKMSAGQLAGASGMSIAMFAPKALKGMTVDIPLALTDGLKNIPRHYGETPRDHGPVTDFKSGATVAGKTFAWGFIDGLSDVVVKPYQGAQKDGMKGAAKGLGKGVVGLTTKTGAGMFGLFGYTSAGIAKSLRTAIYTKTRKRIAEARHTEGKWLMEKYEDGSAGTENILARFEGLRKR</sequence>
<evidence type="ECO:0000313" key="6">
    <source>
        <dbReference type="Proteomes" id="UP000700596"/>
    </source>
</evidence>
<feature type="compositionally biased region" description="Low complexity" evidence="2">
    <location>
        <begin position="48"/>
        <end position="60"/>
    </location>
</feature>
<dbReference type="InterPro" id="IPR010610">
    <property type="entry name" value="EryCIII-like_C"/>
</dbReference>
<name>A0A9P9EFE5_9PLEO</name>
<dbReference type="OrthoDB" id="5835829at2759"/>
<dbReference type="InterPro" id="IPR002213">
    <property type="entry name" value="UDP_glucos_trans"/>
</dbReference>
<evidence type="ECO:0000259" key="3">
    <source>
        <dbReference type="Pfam" id="PF03033"/>
    </source>
</evidence>
<dbReference type="SUPFAM" id="SSF53756">
    <property type="entry name" value="UDP-Glycosyltransferase/glycogen phosphorylase"/>
    <property type="match status" value="1"/>
</dbReference>
<dbReference type="EMBL" id="JAGMWT010000001">
    <property type="protein sequence ID" value="KAH7138489.1"/>
    <property type="molecule type" value="Genomic_DNA"/>
</dbReference>
<protein>
    <recommendedName>
        <fullName evidence="7">Glycosyltransferase family 28 N-terminal domain-containing protein</fullName>
    </recommendedName>
</protein>
<keyword evidence="6" id="KW-1185">Reference proteome</keyword>
<feature type="region of interest" description="Disordered" evidence="2">
    <location>
        <begin position="1"/>
        <end position="61"/>
    </location>
</feature>
<evidence type="ECO:0000256" key="1">
    <source>
        <dbReference type="ARBA" id="ARBA00022679"/>
    </source>
</evidence>
<dbReference type="AlphaFoldDB" id="A0A9P9EFE5"/>
<feature type="region of interest" description="Disordered" evidence="2">
    <location>
        <begin position="641"/>
        <end position="691"/>
    </location>
</feature>
<dbReference type="InterPro" id="IPR004276">
    <property type="entry name" value="GlycoTrans_28_N"/>
</dbReference>
<feature type="compositionally biased region" description="Basic and acidic residues" evidence="2">
    <location>
        <begin position="641"/>
        <end position="672"/>
    </location>
</feature>
<reference evidence="5" key="1">
    <citation type="journal article" date="2021" name="Nat. Commun.">
        <title>Genetic determinants of endophytism in the Arabidopsis root mycobiome.</title>
        <authorList>
            <person name="Mesny F."/>
            <person name="Miyauchi S."/>
            <person name="Thiergart T."/>
            <person name="Pickel B."/>
            <person name="Atanasova L."/>
            <person name="Karlsson M."/>
            <person name="Huettel B."/>
            <person name="Barry K.W."/>
            <person name="Haridas S."/>
            <person name="Chen C."/>
            <person name="Bauer D."/>
            <person name="Andreopoulos W."/>
            <person name="Pangilinan J."/>
            <person name="LaButti K."/>
            <person name="Riley R."/>
            <person name="Lipzen A."/>
            <person name="Clum A."/>
            <person name="Drula E."/>
            <person name="Henrissat B."/>
            <person name="Kohler A."/>
            <person name="Grigoriev I.V."/>
            <person name="Martin F.M."/>
            <person name="Hacquard S."/>
        </authorList>
    </citation>
    <scope>NUCLEOTIDE SEQUENCE</scope>
    <source>
        <strain evidence="5">MPI-CAGE-CH-0243</strain>
    </source>
</reference>
<dbReference type="Gene3D" id="3.40.50.2000">
    <property type="entry name" value="Glycogen Phosphorylase B"/>
    <property type="match status" value="2"/>
</dbReference>
<dbReference type="GO" id="GO:0005975">
    <property type="term" value="P:carbohydrate metabolic process"/>
    <property type="evidence" value="ECO:0007669"/>
    <property type="project" value="InterPro"/>
</dbReference>
<dbReference type="PANTHER" id="PTHR48050:SF27">
    <property type="entry name" value="GLUCOSYLTRANSFERASE, PUTATIVE (AFU_ORTHOLOGUE AFUA_7G04880)-RELATED"/>
    <property type="match status" value="1"/>
</dbReference>
<dbReference type="FunFam" id="3.40.50.2000:FF:000100">
    <property type="entry name" value="Glycosyltransferase family 1 protein"/>
    <property type="match status" value="1"/>
</dbReference>
<gene>
    <name evidence="5" type="ORF">B0J11DRAFT_16631</name>
</gene>
<dbReference type="InterPro" id="IPR050426">
    <property type="entry name" value="Glycosyltransferase_28"/>
</dbReference>
<proteinExistence type="predicted"/>